<dbReference type="GO" id="GO:0016020">
    <property type="term" value="C:membrane"/>
    <property type="evidence" value="ECO:0007669"/>
    <property type="project" value="UniProtKB-SubCell"/>
</dbReference>
<dbReference type="PANTHER" id="PTHR10877:SF183">
    <property type="entry name" value="AT14535P-RELATED"/>
    <property type="match status" value="1"/>
</dbReference>
<dbReference type="Gene3D" id="1.10.287.70">
    <property type="match status" value="1"/>
</dbReference>
<feature type="region of interest" description="Disordered" evidence="5">
    <location>
        <begin position="2020"/>
        <end position="2060"/>
    </location>
</feature>
<feature type="transmembrane region" description="Helical" evidence="6">
    <location>
        <begin position="1423"/>
        <end position="1445"/>
    </location>
</feature>
<reference evidence="8 9" key="1">
    <citation type="journal article" date="2015" name="Genome Biol. Evol.">
        <title>Comparative Genomics of a Bacterivorous Green Alga Reveals Evolutionary Causalities and Consequences of Phago-Mixotrophic Mode of Nutrition.</title>
        <authorList>
            <person name="Burns J.A."/>
            <person name="Paasch A."/>
            <person name="Narechania A."/>
            <person name="Kim E."/>
        </authorList>
    </citation>
    <scope>NUCLEOTIDE SEQUENCE [LARGE SCALE GENOMIC DNA]</scope>
    <source>
        <strain evidence="8 9">PLY_AMNH</strain>
    </source>
</reference>
<dbReference type="EMBL" id="LGRX02029056">
    <property type="protein sequence ID" value="KAK3247332.1"/>
    <property type="molecule type" value="Genomic_DNA"/>
</dbReference>
<feature type="transmembrane region" description="Helical" evidence="6">
    <location>
        <begin position="1382"/>
        <end position="1403"/>
    </location>
</feature>
<feature type="region of interest" description="Disordered" evidence="5">
    <location>
        <begin position="1941"/>
        <end position="1987"/>
    </location>
</feature>
<feature type="transmembrane region" description="Helical" evidence="6">
    <location>
        <begin position="1545"/>
        <end position="1567"/>
    </location>
</feature>
<sequence length="2060" mass="230084">MNGQNVATIHGVSHKRKSEVVNTTEQPTSSGHIANEDDQKVTVVAALRETYGARFYQRERYLHLIGFLAFIALYFAILLLQSNPGQEYRAREGMYEAIVPQDENGDPLEFFLDENEIYSWLSEVIEATWVDPICGDAWCEAPFEFPSFSTHGCQADCGEANGTNFTVILEPRFLQQYESESLEAVTYNLCTQDVEPLCWWEIDRHFKANFKLVEYHNLSLPDGVWRLQVNHLASDHGLVMGGIAESPEALSLTSATARRSRRRRALLEEANGGGRRRPGPRRIQIKSGNRVKLRRRTLSSDNSTGDADGYSEPDSNSESDYDISHDVMPSEWTTWSETLLAAVQRVDIGSVEKCAAALEDLKVFLLEHEVDCGIQWVSNGLNSLCCPAYKRLLEDSCWCTAVAFDDYSVEVNAHVMRESYFNATACHMFEPETYPALVRGSACPIIPELSKVWLADHSDDVNTAACYWEFRTLFGDFSPAFLTETELTVGCLNQTTYTSFTATRECCAMIRPAIEVYNCSCMSCTEQNSIEARRYMQLLVDLAMDCDLALPGVHQDCDIQDAPLCAVNIDNMYLSHNLSAPARLSAAWNTWQRGHVLDQYEPLSHVYGEYVTEMLETKPVATFATFTTCAESEEHAPFVCDSYLDYLCIFYSNAWHSRDFCRDPQLAYLACDMELLAHCADSSMSFCDADHLCSTPECLYPEFIIALTDTLSTDCYQGQPVCADVDAECSQRLPAIRTRLEECATEAGSSCCQGGNVAEYFPTSMALCARFIDWSTEDAGASAYPGCARILYAVRQMDHRFNFAVGAQNISDVTFCNLTSQHSNCAANNSSLEYTFHSAIVGEYPASNLSSGCRIHDDCPYGFFCAMAVTSGATNSLCMPCWWCEGCDDSGAGPPWLLYPAAPTCGHCPCASECSPGCSNEMLNNGICDRECFNEECQYDAMTCASLSIDSSERFDCPEGARQRFDRPEGVRQVRIPRKRFDCPEGARSGAYSSAALMFLGRRAPGAYSLLERFDCPEGTPGAYLCSSTARSSQVRFRKALDCPEGARQAYSSAALDCPEGGARCAALWSASIARKARQVRIPLQRFDCPCAWAPGAYSSAARLPGTRVPGASPQPLPERRQVRIPRQRFVCPEGARQVRIPLERFDRPEGARQLLEGQNPGLQRTNHDQNSFEFYQFITTKNRIIGGMVMQVQRADYDTPGVDFHHSWACASPTVISNRNALDGGYSTDGIFQVGNEFYNVVTTWPAQHPTCGLCWGSHDVQEVARDQPYYYPDPDDLNDFGVPYLLKGRAMGGDYKTYPAVLDINLSQERAQEMLRFLEASTFIDSRTVKFSMQLLTFNGNTPFFTSCHFDITSSTDGSWRIFTEVRALDTVWFNGWLDVVRAILEIVFTIIVLKGFFSEVGEMLATKRATGSVGSHFKDIFNVLDAFAIFFMFMVIINYIILMVEMKTFTVDVRYNIYESLSGHNATGGHVNWLKLLDGGEGMSTLGQKLDDFNYLLTLKVWYHFFNGFAILTNLLRVLKLMDFHPDIGMVTRTMREAGTDLINFIGLLCTIVLIYAFMGYIVFGSVSQTFHRLDYSLLSCFVMMMGETTFSEDIPNLGGLIDQIVGLTFFYSFMVLVFLFLLSALLGIIVSAMENVKSKNTTPAEQKADLFTDLSDITLHYWRHFLALSRRAVNSTRSGQFSWQSTVTERQIYKQILAWDKHLRIIRSRVQGGGACTDDASTWDPAGDRGQLRKCASFVDTGGEAYSSEDMHRLLCRVVEVHGMDVLGEPKGDVAHTQDETWEEFYDFEVENGTRKISQNLKDAHTKEMQVGSLVSKIMKHVGREAREALGAAKQQNRAVEGERSDGVSHQERFRDKNGVPLTPLRENPAFSEEGEGAGAQISARSLVPSSERVALEGSLPIPPNPEGTEMHAMPERDTFEFGVDSDQEPADQLRIKSQIVQTSKDSPTDNQRRLRTNRSLRSLVENDEVESPTAKSSISNPIIVTPSSHDVLVGRDGDSDYDGQQLHSLVVKDVGGDRGNWKGEGVEDGRSSMVKKYKANKGTGEKKPKVNWRNR</sequence>
<feature type="domain" description="Polycystin cation channel PKD1/PKD2" evidence="7">
    <location>
        <begin position="1495"/>
        <end position="1640"/>
    </location>
</feature>
<feature type="compositionally biased region" description="Acidic residues" evidence="5">
    <location>
        <begin position="309"/>
        <end position="321"/>
    </location>
</feature>
<feature type="region of interest" description="Disordered" evidence="5">
    <location>
        <begin position="1835"/>
        <end position="1856"/>
    </location>
</feature>
<evidence type="ECO:0000256" key="4">
    <source>
        <dbReference type="ARBA" id="ARBA00023136"/>
    </source>
</evidence>
<accession>A0AAE0C4T9</accession>
<evidence type="ECO:0000256" key="2">
    <source>
        <dbReference type="ARBA" id="ARBA00022692"/>
    </source>
</evidence>
<feature type="compositionally biased region" description="Polar residues" evidence="5">
    <location>
        <begin position="20"/>
        <end position="32"/>
    </location>
</feature>
<proteinExistence type="predicted"/>
<keyword evidence="9" id="KW-1185">Reference proteome</keyword>
<evidence type="ECO:0000256" key="5">
    <source>
        <dbReference type="SAM" id="MobiDB-lite"/>
    </source>
</evidence>
<keyword evidence="3 6" id="KW-1133">Transmembrane helix</keyword>
<evidence type="ECO:0000259" key="7">
    <source>
        <dbReference type="Pfam" id="PF08016"/>
    </source>
</evidence>
<dbReference type="InterPro" id="IPR013122">
    <property type="entry name" value="PKD1_2_channel"/>
</dbReference>
<protein>
    <recommendedName>
        <fullName evidence="7">Polycystin cation channel PKD1/PKD2 domain-containing protein</fullName>
    </recommendedName>
</protein>
<name>A0AAE0C4T9_9CHLO</name>
<gene>
    <name evidence="8" type="ORF">CYMTET_43165</name>
</gene>
<comment type="subcellular location">
    <subcellularLocation>
        <location evidence="1">Membrane</location>
        <topology evidence="1">Multi-pass membrane protein</topology>
    </subcellularLocation>
</comment>
<organism evidence="8 9">
    <name type="scientific">Cymbomonas tetramitiformis</name>
    <dbReference type="NCBI Taxonomy" id="36881"/>
    <lineage>
        <taxon>Eukaryota</taxon>
        <taxon>Viridiplantae</taxon>
        <taxon>Chlorophyta</taxon>
        <taxon>Pyramimonadophyceae</taxon>
        <taxon>Pyramimonadales</taxon>
        <taxon>Pyramimonadaceae</taxon>
        <taxon>Cymbomonas</taxon>
    </lineage>
</organism>
<keyword evidence="2 6" id="KW-0812">Transmembrane</keyword>
<evidence type="ECO:0000256" key="6">
    <source>
        <dbReference type="SAM" id="Phobius"/>
    </source>
</evidence>
<feature type="compositionally biased region" description="Basic and acidic residues" evidence="5">
    <location>
        <begin position="1844"/>
        <end position="1856"/>
    </location>
</feature>
<keyword evidence="4 6" id="KW-0472">Membrane</keyword>
<dbReference type="Proteomes" id="UP001190700">
    <property type="component" value="Unassembled WGS sequence"/>
</dbReference>
<comment type="caution">
    <text evidence="8">The sequence shown here is derived from an EMBL/GenBank/DDBJ whole genome shotgun (WGS) entry which is preliminary data.</text>
</comment>
<feature type="compositionally biased region" description="Basic and acidic residues" evidence="5">
    <location>
        <begin position="2020"/>
        <end position="2035"/>
    </location>
</feature>
<dbReference type="Pfam" id="PF08016">
    <property type="entry name" value="PKD_channel"/>
    <property type="match status" value="1"/>
</dbReference>
<evidence type="ECO:0000313" key="9">
    <source>
        <dbReference type="Proteomes" id="UP001190700"/>
    </source>
</evidence>
<evidence type="ECO:0000313" key="8">
    <source>
        <dbReference type="EMBL" id="KAK3247332.1"/>
    </source>
</evidence>
<feature type="transmembrane region" description="Helical" evidence="6">
    <location>
        <begin position="61"/>
        <end position="80"/>
    </location>
</feature>
<feature type="region of interest" description="Disordered" evidence="5">
    <location>
        <begin position="294"/>
        <end position="323"/>
    </location>
</feature>
<feature type="compositionally biased region" description="Polar residues" evidence="5">
    <location>
        <begin position="1978"/>
        <end position="1987"/>
    </location>
</feature>
<feature type="region of interest" description="Disordered" evidence="5">
    <location>
        <begin position="1"/>
        <end position="35"/>
    </location>
</feature>
<dbReference type="PANTHER" id="PTHR10877">
    <property type="entry name" value="POLYCYSTIN FAMILY MEMBER"/>
    <property type="match status" value="1"/>
</dbReference>
<dbReference type="SUPFAM" id="SSF81324">
    <property type="entry name" value="Voltage-gated potassium channels"/>
    <property type="match status" value="1"/>
</dbReference>
<evidence type="ECO:0000256" key="3">
    <source>
        <dbReference type="ARBA" id="ARBA00022989"/>
    </source>
</evidence>
<dbReference type="InterPro" id="IPR051223">
    <property type="entry name" value="Polycystin"/>
</dbReference>
<feature type="transmembrane region" description="Helical" evidence="6">
    <location>
        <begin position="1613"/>
        <end position="1634"/>
    </location>
</feature>
<evidence type="ECO:0000256" key="1">
    <source>
        <dbReference type="ARBA" id="ARBA00004141"/>
    </source>
</evidence>
<feature type="transmembrane region" description="Helical" evidence="6">
    <location>
        <begin position="1504"/>
        <end position="1524"/>
    </location>
</feature>